<gene>
    <name evidence="3" type="ORF">C1880_05655</name>
</gene>
<comment type="caution">
    <text evidence="3">The sequence shown here is derived from an EMBL/GenBank/DDBJ whole genome shotgun (WGS) entry which is preliminary data.</text>
</comment>
<comment type="similarity">
    <text evidence="1 2">Belongs to the LOG family.</text>
</comment>
<evidence type="ECO:0000313" key="4">
    <source>
        <dbReference type="Proteomes" id="UP000253792"/>
    </source>
</evidence>
<dbReference type="GO" id="GO:0009691">
    <property type="term" value="P:cytokinin biosynthetic process"/>
    <property type="evidence" value="ECO:0007669"/>
    <property type="project" value="UniProtKB-UniRule"/>
</dbReference>
<evidence type="ECO:0000313" key="3">
    <source>
        <dbReference type="EMBL" id="RDB55703.1"/>
    </source>
</evidence>
<name>A0A369L7P8_9ACTN</name>
<keyword evidence="2" id="KW-0378">Hydrolase</keyword>
<sequence>MRVCAFGSSSRDLDALYIDAAYELGRTLAEHGHGLVFGGYDVGLMGAVAHGVGDAGGSVIGVVTEGLNKKGRPVYPCTELICESDLATRKTRMTSLADAFVTLPGGLGTFDEFFDIVSQVKAGELDAKSAILNVGGYFDPLVEMLDRATATGLNSTDWRSNCDVFDSPEPLAAWLEA</sequence>
<protein>
    <recommendedName>
        <fullName evidence="2">Cytokinin riboside 5'-monophosphate phosphoribohydrolase</fullName>
        <ecNumber evidence="2">3.2.2.n1</ecNumber>
    </recommendedName>
</protein>
<dbReference type="EMBL" id="PPTP01000004">
    <property type="protein sequence ID" value="RDB55703.1"/>
    <property type="molecule type" value="Genomic_DNA"/>
</dbReference>
<dbReference type="EC" id="3.2.2.n1" evidence="2"/>
<proteinExistence type="inferred from homology"/>
<keyword evidence="2" id="KW-0203">Cytokinin biosynthesis</keyword>
<dbReference type="PANTHER" id="PTHR31223:SF70">
    <property type="entry name" value="LOG FAMILY PROTEIN YJL055W"/>
    <property type="match status" value="1"/>
</dbReference>
<dbReference type="Gene3D" id="3.40.50.450">
    <property type="match status" value="1"/>
</dbReference>
<dbReference type="PANTHER" id="PTHR31223">
    <property type="entry name" value="LOG FAMILY PROTEIN YJL055W"/>
    <property type="match status" value="1"/>
</dbReference>
<dbReference type="OrthoDB" id="9801098at2"/>
<keyword evidence="4" id="KW-1185">Reference proteome</keyword>
<dbReference type="STRING" id="1034345.GCA_000236865_00684"/>
<accession>A0A369L7P8</accession>
<dbReference type="Pfam" id="PF03641">
    <property type="entry name" value="Lysine_decarbox"/>
    <property type="match status" value="1"/>
</dbReference>
<dbReference type="AlphaFoldDB" id="A0A369L7P8"/>
<reference evidence="3 4" key="1">
    <citation type="journal article" date="2018" name="Elife">
        <title>Discovery and characterization of a prevalent human gut bacterial enzyme sufficient for the inactivation of a family of plant toxins.</title>
        <authorList>
            <person name="Koppel N."/>
            <person name="Bisanz J.E."/>
            <person name="Pandelia M.E."/>
            <person name="Turnbaugh P.J."/>
            <person name="Balskus E.P."/>
        </authorList>
    </citation>
    <scope>NUCLEOTIDE SEQUENCE [LARGE SCALE GENOMIC DNA]</scope>
    <source>
        <strain evidence="4">anaerobia AP69FAA</strain>
    </source>
</reference>
<dbReference type="RefSeq" id="WP_114620650.1">
    <property type="nucleotide sequence ID" value="NZ_CAUDTN010000001.1"/>
</dbReference>
<dbReference type="NCBIfam" id="TIGR00730">
    <property type="entry name" value="Rossman fold protein, TIGR00730 family"/>
    <property type="match status" value="1"/>
</dbReference>
<dbReference type="InterPro" id="IPR031100">
    <property type="entry name" value="LOG_fam"/>
</dbReference>
<dbReference type="GO" id="GO:0005829">
    <property type="term" value="C:cytosol"/>
    <property type="evidence" value="ECO:0007669"/>
    <property type="project" value="TreeGrafter"/>
</dbReference>
<evidence type="ECO:0000256" key="2">
    <source>
        <dbReference type="RuleBase" id="RU363015"/>
    </source>
</evidence>
<dbReference type="GO" id="GO:0102682">
    <property type="term" value="F:cytokinin riboside 5'-monophosphate phosphoribohydrolase activity"/>
    <property type="evidence" value="ECO:0007669"/>
    <property type="project" value="RHEA"/>
</dbReference>
<organism evidence="3 4">
    <name type="scientific">Senegalimassilia anaerobia</name>
    <dbReference type="NCBI Taxonomy" id="1473216"/>
    <lineage>
        <taxon>Bacteria</taxon>
        <taxon>Bacillati</taxon>
        <taxon>Actinomycetota</taxon>
        <taxon>Coriobacteriia</taxon>
        <taxon>Coriobacteriales</taxon>
        <taxon>Coriobacteriaceae</taxon>
        <taxon>Senegalimassilia</taxon>
    </lineage>
</organism>
<evidence type="ECO:0000256" key="1">
    <source>
        <dbReference type="ARBA" id="ARBA00006763"/>
    </source>
</evidence>
<dbReference type="Proteomes" id="UP000253792">
    <property type="component" value="Unassembled WGS sequence"/>
</dbReference>
<comment type="catalytic activity">
    <reaction evidence="2">
        <text>9-ribosyl-trans-zeatin 5'-phosphate + H2O = trans-zeatin + D-ribose 5-phosphate</text>
        <dbReference type="Rhea" id="RHEA:48564"/>
        <dbReference type="ChEBI" id="CHEBI:15377"/>
        <dbReference type="ChEBI" id="CHEBI:16522"/>
        <dbReference type="ChEBI" id="CHEBI:78346"/>
        <dbReference type="ChEBI" id="CHEBI:87947"/>
        <dbReference type="EC" id="3.2.2.n1"/>
    </reaction>
</comment>
<comment type="catalytic activity">
    <reaction evidence="2">
        <text>N(6)-(dimethylallyl)adenosine 5'-phosphate + H2O = N(6)-dimethylallyladenine + D-ribose 5-phosphate</text>
        <dbReference type="Rhea" id="RHEA:48560"/>
        <dbReference type="ChEBI" id="CHEBI:15377"/>
        <dbReference type="ChEBI" id="CHEBI:17660"/>
        <dbReference type="ChEBI" id="CHEBI:57526"/>
        <dbReference type="ChEBI" id="CHEBI:78346"/>
        <dbReference type="EC" id="3.2.2.n1"/>
    </reaction>
</comment>
<dbReference type="SUPFAM" id="SSF102405">
    <property type="entry name" value="MCP/YpsA-like"/>
    <property type="match status" value="1"/>
</dbReference>
<dbReference type="InterPro" id="IPR005269">
    <property type="entry name" value="LOG"/>
</dbReference>